<dbReference type="InterPro" id="IPR052949">
    <property type="entry name" value="PA_immunity-related"/>
</dbReference>
<sequence>MNNPFIMDQTYKGIDYTINKLPKGEYENCVFESCSFSKADIANVSFMECTFIECDLSNVHLKNTAIKESEFENCKMLGVRFDHCNPFLLSFKFVGCTLNLSSFHKLTLKNMVFSNCKLHQADFSESDLSNAKFDNCDLKEAIFENSILLKTDFRSAINFNIDPENNKLKKAKFSKEGALGLLLKYNIDIE</sequence>
<keyword evidence="2" id="KW-1185">Reference proteome</keyword>
<dbReference type="Gene3D" id="2.160.20.80">
    <property type="entry name" value="E3 ubiquitin-protein ligase SopA"/>
    <property type="match status" value="1"/>
</dbReference>
<proteinExistence type="predicted"/>
<dbReference type="Proteomes" id="UP001597532">
    <property type="component" value="Unassembled WGS sequence"/>
</dbReference>
<accession>A0ABW5VCE8</accession>
<dbReference type="PANTHER" id="PTHR42999:SF1">
    <property type="entry name" value="PENTAPEPTIDE REPEAT-CONTAINING PROTEIN"/>
    <property type="match status" value="1"/>
</dbReference>
<protein>
    <submittedName>
        <fullName evidence="1">Pentapeptide repeat-containing protein</fullName>
    </submittedName>
</protein>
<organism evidence="1 2">
    <name type="scientific">Arenibacter antarcticus</name>
    <dbReference type="NCBI Taxonomy" id="2040469"/>
    <lineage>
        <taxon>Bacteria</taxon>
        <taxon>Pseudomonadati</taxon>
        <taxon>Bacteroidota</taxon>
        <taxon>Flavobacteriia</taxon>
        <taxon>Flavobacteriales</taxon>
        <taxon>Flavobacteriaceae</taxon>
        <taxon>Arenibacter</taxon>
    </lineage>
</organism>
<dbReference type="EMBL" id="JBHUOK010000004">
    <property type="protein sequence ID" value="MFD2788662.1"/>
    <property type="molecule type" value="Genomic_DNA"/>
</dbReference>
<evidence type="ECO:0000313" key="2">
    <source>
        <dbReference type="Proteomes" id="UP001597532"/>
    </source>
</evidence>
<dbReference type="SUPFAM" id="SSF141571">
    <property type="entry name" value="Pentapeptide repeat-like"/>
    <property type="match status" value="1"/>
</dbReference>
<reference evidence="2" key="1">
    <citation type="journal article" date="2019" name="Int. J. Syst. Evol. Microbiol.">
        <title>The Global Catalogue of Microorganisms (GCM) 10K type strain sequencing project: providing services to taxonomists for standard genome sequencing and annotation.</title>
        <authorList>
            <consortium name="The Broad Institute Genomics Platform"/>
            <consortium name="The Broad Institute Genome Sequencing Center for Infectious Disease"/>
            <person name="Wu L."/>
            <person name="Ma J."/>
        </authorList>
    </citation>
    <scope>NUCLEOTIDE SEQUENCE [LARGE SCALE GENOMIC DNA]</scope>
    <source>
        <strain evidence="2">KCTC 52924</strain>
    </source>
</reference>
<name>A0ABW5VCE8_9FLAO</name>
<gene>
    <name evidence="1" type="ORF">ACFS1K_02690</name>
</gene>
<comment type="caution">
    <text evidence="1">The sequence shown here is derived from an EMBL/GenBank/DDBJ whole genome shotgun (WGS) entry which is preliminary data.</text>
</comment>
<dbReference type="RefSeq" id="WP_251806935.1">
    <property type="nucleotide sequence ID" value="NZ_CP166679.1"/>
</dbReference>
<dbReference type="PANTHER" id="PTHR42999">
    <property type="entry name" value="ANTIBIOTIC RESISTANCE PROTEIN MCBG"/>
    <property type="match status" value="1"/>
</dbReference>
<evidence type="ECO:0000313" key="1">
    <source>
        <dbReference type="EMBL" id="MFD2788662.1"/>
    </source>
</evidence>
<dbReference type="InterPro" id="IPR001646">
    <property type="entry name" value="5peptide_repeat"/>
</dbReference>
<dbReference type="Pfam" id="PF13599">
    <property type="entry name" value="Pentapeptide_4"/>
    <property type="match status" value="2"/>
</dbReference>